<keyword evidence="3" id="KW-1185">Reference proteome</keyword>
<name>A0A371EIV8_MUCPR</name>
<organism evidence="2 3">
    <name type="scientific">Mucuna pruriens</name>
    <name type="common">Velvet bean</name>
    <name type="synonym">Dolichos pruriens</name>
    <dbReference type="NCBI Taxonomy" id="157652"/>
    <lineage>
        <taxon>Eukaryota</taxon>
        <taxon>Viridiplantae</taxon>
        <taxon>Streptophyta</taxon>
        <taxon>Embryophyta</taxon>
        <taxon>Tracheophyta</taxon>
        <taxon>Spermatophyta</taxon>
        <taxon>Magnoliopsida</taxon>
        <taxon>eudicotyledons</taxon>
        <taxon>Gunneridae</taxon>
        <taxon>Pentapetalae</taxon>
        <taxon>rosids</taxon>
        <taxon>fabids</taxon>
        <taxon>Fabales</taxon>
        <taxon>Fabaceae</taxon>
        <taxon>Papilionoideae</taxon>
        <taxon>50 kb inversion clade</taxon>
        <taxon>NPAAA clade</taxon>
        <taxon>indigoferoid/millettioid clade</taxon>
        <taxon>Phaseoleae</taxon>
        <taxon>Mucuna</taxon>
    </lineage>
</organism>
<dbReference type="OrthoDB" id="778454at2759"/>
<evidence type="ECO:0008006" key="4">
    <source>
        <dbReference type="Google" id="ProtNLM"/>
    </source>
</evidence>
<evidence type="ECO:0000256" key="1">
    <source>
        <dbReference type="SAM" id="MobiDB-lite"/>
    </source>
</evidence>
<dbReference type="EMBL" id="QJKJ01013641">
    <property type="protein sequence ID" value="RDX65982.1"/>
    <property type="molecule type" value="Genomic_DNA"/>
</dbReference>
<evidence type="ECO:0000313" key="3">
    <source>
        <dbReference type="Proteomes" id="UP000257109"/>
    </source>
</evidence>
<protein>
    <recommendedName>
        <fullName evidence="4">Retrotransposon gag protein</fullName>
    </recommendedName>
</protein>
<sequence>MMDRSIIDAVSGGALMDKTPAAARHLISNMVSNTQQFGIRGASPSQMVNKVGMVDNLRLENQLTRLTSLVRHLVVGQHRPSIAARVCGICTSVEHPTDMCPTLQETESNYLKSVGSISGYHYRKQSYQSRPYDSQQFGRQLYRPNPIQRQYPTQKFGSAQVKSEIPSTTIPTVATIESAITRKLTIFRGPDEVVGDKQPGVLADYELQQHAILAKFKCHDPRPQNTSGSRPADVESKLDADSLVPQQDKSVQFPFPTQTLSTRKAETDEDLLKMFQKVEINIPLLDVIKQIRKYSKFLKELCVHKRKKMKGGVDLGGVVSALTRNEVVVKSHKTLPKKC</sequence>
<gene>
    <name evidence="2" type="ORF">CR513_55300</name>
</gene>
<feature type="non-terminal residue" evidence="2">
    <location>
        <position position="1"/>
    </location>
</feature>
<comment type="caution">
    <text evidence="2">The sequence shown here is derived from an EMBL/GenBank/DDBJ whole genome shotgun (WGS) entry which is preliminary data.</text>
</comment>
<reference evidence="2" key="1">
    <citation type="submission" date="2018-05" db="EMBL/GenBank/DDBJ databases">
        <title>Draft genome of Mucuna pruriens seed.</title>
        <authorList>
            <person name="Nnadi N.E."/>
            <person name="Vos R."/>
            <person name="Hasami M.H."/>
            <person name="Devisetty U.K."/>
            <person name="Aguiy J.C."/>
        </authorList>
    </citation>
    <scope>NUCLEOTIDE SEQUENCE [LARGE SCALE GENOMIC DNA]</scope>
    <source>
        <strain evidence="2">JCA_2017</strain>
    </source>
</reference>
<feature type="region of interest" description="Disordered" evidence="1">
    <location>
        <begin position="219"/>
        <end position="238"/>
    </location>
</feature>
<dbReference type="Proteomes" id="UP000257109">
    <property type="component" value="Unassembled WGS sequence"/>
</dbReference>
<proteinExistence type="predicted"/>
<dbReference type="AlphaFoldDB" id="A0A371EIV8"/>
<accession>A0A371EIV8</accession>
<evidence type="ECO:0000313" key="2">
    <source>
        <dbReference type="EMBL" id="RDX65982.1"/>
    </source>
</evidence>